<evidence type="ECO:0000313" key="12">
    <source>
        <dbReference type="Proteomes" id="UP001140453"/>
    </source>
</evidence>
<comment type="similarity">
    <text evidence="3">Belongs to the IPK1 type 1 family.</text>
</comment>
<dbReference type="Pfam" id="PF06090">
    <property type="entry name" value="Ins_P5_2-kin"/>
    <property type="match status" value="2"/>
</dbReference>
<comment type="caution">
    <text evidence="11">The sequence shown here is derived from an EMBL/GenBank/DDBJ whole genome shotgun (WGS) entry which is preliminary data.</text>
</comment>
<keyword evidence="7 10" id="KW-0547">Nucleotide-binding</keyword>
<gene>
    <name evidence="11" type="primary">IPK1</name>
    <name evidence="11" type="ORF">N0V93_005475</name>
</gene>
<evidence type="ECO:0000256" key="6">
    <source>
        <dbReference type="ARBA" id="ARBA00022679"/>
    </source>
</evidence>
<dbReference type="GO" id="GO:0005524">
    <property type="term" value="F:ATP binding"/>
    <property type="evidence" value="ECO:0007669"/>
    <property type="project" value="UniProtKB-KW"/>
</dbReference>
<evidence type="ECO:0000256" key="5">
    <source>
        <dbReference type="ARBA" id="ARBA00014846"/>
    </source>
</evidence>
<evidence type="ECO:0000313" key="11">
    <source>
        <dbReference type="EMBL" id="KAJ4391855.1"/>
    </source>
</evidence>
<dbReference type="InterPro" id="IPR043001">
    <property type="entry name" value="IP5_2-K_N_lobe"/>
</dbReference>
<proteinExistence type="inferred from homology"/>
<evidence type="ECO:0000256" key="3">
    <source>
        <dbReference type="ARBA" id="ARBA00008305"/>
    </source>
</evidence>
<protein>
    <recommendedName>
        <fullName evidence="5 10">Inositol-pentakisphosphate 2-kinase</fullName>
        <ecNumber evidence="4 10">2.7.1.158</ecNumber>
    </recommendedName>
</protein>
<evidence type="ECO:0000256" key="2">
    <source>
        <dbReference type="ARBA" id="ARBA00003979"/>
    </source>
</evidence>
<keyword evidence="9 10" id="KW-0067">ATP-binding</keyword>
<evidence type="ECO:0000256" key="9">
    <source>
        <dbReference type="ARBA" id="ARBA00022840"/>
    </source>
</evidence>
<dbReference type="AlphaFoldDB" id="A0A9W8YVM7"/>
<comment type="domain">
    <text evidence="10">The EXKPK motif is conserved in inositol-pentakisphosphate 2-kinases of both family 1 and 2.</text>
</comment>
<keyword evidence="8 10" id="KW-0418">Kinase</keyword>
<keyword evidence="12" id="KW-1185">Reference proteome</keyword>
<comment type="catalytic activity">
    <reaction evidence="1 10">
        <text>1D-myo-inositol 1,3,4,5,6-pentakisphosphate + ATP = 1D-myo-inositol hexakisphosphate + ADP + H(+)</text>
        <dbReference type="Rhea" id="RHEA:20313"/>
        <dbReference type="ChEBI" id="CHEBI:15378"/>
        <dbReference type="ChEBI" id="CHEBI:30616"/>
        <dbReference type="ChEBI" id="CHEBI:57733"/>
        <dbReference type="ChEBI" id="CHEBI:58130"/>
        <dbReference type="ChEBI" id="CHEBI:456216"/>
        <dbReference type="EC" id="2.7.1.158"/>
    </reaction>
</comment>
<comment type="function">
    <text evidence="10">Phosphorylates Ins(1,3,4,5,6)P5 at position 2 to form Ins(1,2,3,4,5,6)P6 (InsP6 or phytate).</text>
</comment>
<dbReference type="PANTHER" id="PTHR14456:SF2">
    <property type="entry name" value="INOSITOL-PENTAKISPHOSPHATE 2-KINASE"/>
    <property type="match status" value="1"/>
</dbReference>
<keyword evidence="6 10" id="KW-0808">Transferase</keyword>
<comment type="function">
    <text evidence="2">Has kinase activity and phosphorylates inositol-1,3,4,5,6-pentakisphosphate (Ins(1,3,4,5,6)P5) to produce 1,2,3,4,5,6-hexakisphosphate (InsP6), also known as phytate.</text>
</comment>
<dbReference type="Gene3D" id="3.30.200.110">
    <property type="entry name" value="Inositol-pentakisphosphate 2-kinase, N-lobe"/>
    <property type="match status" value="1"/>
</dbReference>
<dbReference type="GO" id="GO:0005634">
    <property type="term" value="C:nucleus"/>
    <property type="evidence" value="ECO:0007669"/>
    <property type="project" value="TreeGrafter"/>
</dbReference>
<organism evidence="11 12">
    <name type="scientific">Gnomoniopsis smithogilvyi</name>
    <dbReference type="NCBI Taxonomy" id="1191159"/>
    <lineage>
        <taxon>Eukaryota</taxon>
        <taxon>Fungi</taxon>
        <taxon>Dikarya</taxon>
        <taxon>Ascomycota</taxon>
        <taxon>Pezizomycotina</taxon>
        <taxon>Sordariomycetes</taxon>
        <taxon>Sordariomycetidae</taxon>
        <taxon>Diaporthales</taxon>
        <taxon>Gnomoniaceae</taxon>
        <taxon>Gnomoniopsis</taxon>
    </lineage>
</organism>
<dbReference type="EMBL" id="JAPEVB010000003">
    <property type="protein sequence ID" value="KAJ4391855.1"/>
    <property type="molecule type" value="Genomic_DNA"/>
</dbReference>
<name>A0A9W8YVM7_9PEZI</name>
<dbReference type="EC" id="2.7.1.158" evidence="4 10"/>
<dbReference type="GO" id="GO:0035299">
    <property type="term" value="F:inositol-1,3,4,5,6-pentakisphosphate 2-kinase activity"/>
    <property type="evidence" value="ECO:0007669"/>
    <property type="project" value="UniProtKB-EC"/>
</dbReference>
<accession>A0A9W8YVM7</accession>
<dbReference type="InterPro" id="IPR009286">
    <property type="entry name" value="Ins_P5_2-kin"/>
</dbReference>
<dbReference type="OrthoDB" id="272370at2759"/>
<dbReference type="PANTHER" id="PTHR14456">
    <property type="entry name" value="INOSITOL POLYPHOSPHATE KINASE 1"/>
    <property type="match status" value="1"/>
</dbReference>
<evidence type="ECO:0000256" key="10">
    <source>
        <dbReference type="RuleBase" id="RU364126"/>
    </source>
</evidence>
<evidence type="ECO:0000256" key="7">
    <source>
        <dbReference type="ARBA" id="ARBA00022741"/>
    </source>
</evidence>
<evidence type="ECO:0000256" key="4">
    <source>
        <dbReference type="ARBA" id="ARBA00012023"/>
    </source>
</evidence>
<dbReference type="GO" id="GO:0032958">
    <property type="term" value="P:inositol phosphate biosynthetic process"/>
    <property type="evidence" value="ECO:0007669"/>
    <property type="project" value="TreeGrafter"/>
</dbReference>
<reference evidence="11" key="1">
    <citation type="submission" date="2022-10" db="EMBL/GenBank/DDBJ databases">
        <title>Tapping the CABI collections for fungal endophytes: first genome assemblies for Collariella, Neodidymelliopsis, Ascochyta clinopodiicola, Didymella pomorum, Didymosphaeria variabile, Neocosmospora piperis and Neocucurbitaria cava.</title>
        <authorList>
            <person name="Hill R."/>
        </authorList>
    </citation>
    <scope>NUCLEOTIDE SEQUENCE</scope>
    <source>
        <strain evidence="11">IMI 355082</strain>
    </source>
</reference>
<evidence type="ECO:0000256" key="8">
    <source>
        <dbReference type="ARBA" id="ARBA00022777"/>
    </source>
</evidence>
<sequence length="355" mass="40597">MANSSALEIIPASATCKFVGEGRANLVFTLADVDNHPNLRGQLLRVPKQNYKALPYADIQQYWQYKVSPLFKPSELVQQRLVKLPSDPAFFRRLNHQLRKLDDSGTRRSDFVGHAVSEDVRVGMLVEDMRGGGGGDTHSQAANKTTSMHEIKPKWLIQSPRAPRGAEQCRNCAREVWRNMKNKTKNPIFCPLNLVKAADFPHDETVAKDIAADLRRCYKMTEHEAQNFTTWLRSCELFKRLRKIQWDNDHTPQITSDEAYSLAMTLRDCSLFVLVPSTPNAPPDQVIAKLGDTDMKNFAVKKDYWIKMEKEFHDSGVYWNTDKLSISITDCQLPFYRSRRNVISGTELGRYYPAV</sequence>
<evidence type="ECO:0000256" key="1">
    <source>
        <dbReference type="ARBA" id="ARBA00001774"/>
    </source>
</evidence>
<dbReference type="Proteomes" id="UP001140453">
    <property type="component" value="Unassembled WGS sequence"/>
</dbReference>